<dbReference type="GO" id="GO:1904680">
    <property type="term" value="F:peptide transmembrane transporter activity"/>
    <property type="evidence" value="ECO:0007669"/>
    <property type="project" value="TreeGrafter"/>
</dbReference>
<dbReference type="Pfam" id="PF00496">
    <property type="entry name" value="SBP_bac_5"/>
    <property type="match status" value="1"/>
</dbReference>
<evidence type="ECO:0000256" key="4">
    <source>
        <dbReference type="SAM" id="Phobius"/>
    </source>
</evidence>
<protein>
    <recommendedName>
        <fullName evidence="5">Solute-binding protein family 5 domain-containing protein</fullName>
    </recommendedName>
</protein>
<evidence type="ECO:0000259" key="5">
    <source>
        <dbReference type="Pfam" id="PF00496"/>
    </source>
</evidence>
<feature type="domain" description="Solute-binding protein family 5" evidence="5">
    <location>
        <begin position="159"/>
        <end position="381"/>
    </location>
</feature>
<dbReference type="SUPFAM" id="SSF53850">
    <property type="entry name" value="Periplasmic binding protein-like II"/>
    <property type="match status" value="1"/>
</dbReference>
<dbReference type="Gene3D" id="3.40.190.10">
    <property type="entry name" value="Periplasmic binding protein-like II"/>
    <property type="match status" value="2"/>
</dbReference>
<dbReference type="AlphaFoldDB" id="A0A2M7ASV9"/>
<dbReference type="GO" id="GO:0043190">
    <property type="term" value="C:ATP-binding cassette (ABC) transporter complex"/>
    <property type="evidence" value="ECO:0007669"/>
    <property type="project" value="InterPro"/>
</dbReference>
<dbReference type="EMBL" id="PEWA01000012">
    <property type="protein sequence ID" value="PIU73704.1"/>
    <property type="molecule type" value="Genomic_DNA"/>
</dbReference>
<reference evidence="7" key="1">
    <citation type="submission" date="2017-09" db="EMBL/GenBank/DDBJ databases">
        <title>Depth-based differentiation of microbial function through sediment-hosted aquifers and enrichment of novel symbionts in the deep terrestrial subsurface.</title>
        <authorList>
            <person name="Probst A.J."/>
            <person name="Ladd B."/>
            <person name="Jarett J.K."/>
            <person name="Geller-Mcgrath D.E."/>
            <person name="Sieber C.M.K."/>
            <person name="Emerson J.B."/>
            <person name="Anantharaman K."/>
            <person name="Thomas B.C."/>
            <person name="Malmstrom R."/>
            <person name="Stieglmeier M."/>
            <person name="Klingl A."/>
            <person name="Woyke T."/>
            <person name="Ryan C.M."/>
            <person name="Banfield J.F."/>
        </authorList>
    </citation>
    <scope>NUCLEOTIDE SEQUENCE [LARGE SCALE GENOMIC DNA]</scope>
</reference>
<proteinExistence type="inferred from homology"/>
<dbReference type="GO" id="GO:0042597">
    <property type="term" value="C:periplasmic space"/>
    <property type="evidence" value="ECO:0007669"/>
    <property type="project" value="UniProtKB-ARBA"/>
</dbReference>
<dbReference type="InterPro" id="IPR030678">
    <property type="entry name" value="Peptide/Ni-bd"/>
</dbReference>
<dbReference type="Gene3D" id="3.90.76.10">
    <property type="entry name" value="Dipeptide-binding Protein, Domain 1"/>
    <property type="match status" value="1"/>
</dbReference>
<sequence>MFTKIRFRFELYFYYLKKNLLYLFLGFGVGVTIFYFQKPLKTFFLRFNHPIQKIGIEGFYNTTNLPQEITQKISTGLTVINQNGRTSPSVLVNKMEISSDHLRYTFYLNTSLLWHDGKKFSSADINYQIPGLNIAPAGFDKVTITTDKAYAPLESLLARSLFRKNFIGLGSYIVKDFRYQDGHIRYLKLQSNSDIIIYRFYQDQNDLLNAFKIGEIDQIQISFLPPDLESGWKVNLNQNIASSESYSAIFLNTQKLSNKQLRQSLAYATPKSANNNERCLSPISPSSWAYNPNVKEYSLNPVKAREFFEKNKIESIKLSVTDRDLLATAENIKKSWQDILKIKVDVKFENQVDTDNYEAILAYGSVPSDPDQYIFWHSTQTKTNLTKINSPKIDKLLEEGRLTFDTLERKKIYQEFQKVLLEELPVIFLQYPTIYTITRNQ</sequence>
<name>A0A2M7ASV9_9BACT</name>
<gene>
    <name evidence="6" type="ORF">COS78_00880</name>
</gene>
<dbReference type="PANTHER" id="PTHR30290:SF9">
    <property type="entry name" value="OLIGOPEPTIDE-BINDING PROTEIN APPA"/>
    <property type="match status" value="1"/>
</dbReference>
<evidence type="ECO:0000256" key="1">
    <source>
        <dbReference type="ARBA" id="ARBA00005695"/>
    </source>
</evidence>
<evidence type="ECO:0000256" key="2">
    <source>
        <dbReference type="ARBA" id="ARBA00022448"/>
    </source>
</evidence>
<evidence type="ECO:0000256" key="3">
    <source>
        <dbReference type="ARBA" id="ARBA00022729"/>
    </source>
</evidence>
<dbReference type="PIRSF" id="PIRSF002741">
    <property type="entry name" value="MppA"/>
    <property type="match status" value="1"/>
</dbReference>
<keyword evidence="4" id="KW-0472">Membrane</keyword>
<feature type="transmembrane region" description="Helical" evidence="4">
    <location>
        <begin position="20"/>
        <end position="37"/>
    </location>
</feature>
<keyword evidence="3" id="KW-0732">Signal</keyword>
<keyword evidence="4" id="KW-1133">Transmembrane helix</keyword>
<keyword evidence="4" id="KW-0812">Transmembrane</keyword>
<accession>A0A2M7ASV9</accession>
<dbReference type="InterPro" id="IPR039424">
    <property type="entry name" value="SBP_5"/>
</dbReference>
<dbReference type="Proteomes" id="UP000231407">
    <property type="component" value="Unassembled WGS sequence"/>
</dbReference>
<comment type="caution">
    <text evidence="6">The sequence shown here is derived from an EMBL/GenBank/DDBJ whole genome shotgun (WGS) entry which is preliminary data.</text>
</comment>
<evidence type="ECO:0000313" key="7">
    <source>
        <dbReference type="Proteomes" id="UP000231407"/>
    </source>
</evidence>
<evidence type="ECO:0000313" key="6">
    <source>
        <dbReference type="EMBL" id="PIU73704.1"/>
    </source>
</evidence>
<comment type="similarity">
    <text evidence="1">Belongs to the bacterial solute-binding protein 5 family.</text>
</comment>
<organism evidence="6 7">
    <name type="scientific">Candidatus Shapirobacteria bacterium CG06_land_8_20_14_3_00_40_12</name>
    <dbReference type="NCBI Taxonomy" id="1974881"/>
    <lineage>
        <taxon>Bacteria</taxon>
        <taxon>Candidatus Shapironibacteriota</taxon>
    </lineage>
</organism>
<dbReference type="InterPro" id="IPR000914">
    <property type="entry name" value="SBP_5_dom"/>
</dbReference>
<keyword evidence="2" id="KW-0813">Transport</keyword>
<dbReference type="GO" id="GO:0015833">
    <property type="term" value="P:peptide transport"/>
    <property type="evidence" value="ECO:0007669"/>
    <property type="project" value="TreeGrafter"/>
</dbReference>
<dbReference type="Gene3D" id="3.10.105.10">
    <property type="entry name" value="Dipeptide-binding Protein, Domain 3"/>
    <property type="match status" value="1"/>
</dbReference>
<dbReference type="PANTHER" id="PTHR30290">
    <property type="entry name" value="PERIPLASMIC BINDING COMPONENT OF ABC TRANSPORTER"/>
    <property type="match status" value="1"/>
</dbReference>